<dbReference type="RefSeq" id="WP_022235000.1">
    <property type="nucleotide sequence ID" value="NZ_JACOPS010000004.1"/>
</dbReference>
<evidence type="ECO:0000313" key="3">
    <source>
        <dbReference type="Proteomes" id="UP000636755"/>
    </source>
</evidence>
<gene>
    <name evidence="2" type="ORF">H8R91_08720</name>
</gene>
<dbReference type="EMBL" id="JACOPS010000004">
    <property type="protein sequence ID" value="MBC5728594.1"/>
    <property type="molecule type" value="Genomic_DNA"/>
</dbReference>
<protein>
    <submittedName>
        <fullName evidence="2">Smr/MutS family protein</fullName>
    </submittedName>
</protein>
<dbReference type="Gene3D" id="3.30.1370.110">
    <property type="match status" value="1"/>
</dbReference>
<keyword evidence="3" id="KW-1185">Reference proteome</keyword>
<dbReference type="InterPro" id="IPR002625">
    <property type="entry name" value="Smr_dom"/>
</dbReference>
<organism evidence="2 3">
    <name type="scientific">Ruminococcus intestinalis</name>
    <dbReference type="NCBI Taxonomy" id="2763066"/>
    <lineage>
        <taxon>Bacteria</taxon>
        <taxon>Bacillati</taxon>
        <taxon>Bacillota</taxon>
        <taxon>Clostridia</taxon>
        <taxon>Eubacteriales</taxon>
        <taxon>Oscillospiraceae</taxon>
        <taxon>Ruminococcus</taxon>
    </lineage>
</organism>
<dbReference type="InterPro" id="IPR036063">
    <property type="entry name" value="Smr_dom_sf"/>
</dbReference>
<evidence type="ECO:0000259" key="1">
    <source>
        <dbReference type="Pfam" id="PF01713"/>
    </source>
</evidence>
<comment type="caution">
    <text evidence="2">The sequence shown here is derived from an EMBL/GenBank/DDBJ whole genome shotgun (WGS) entry which is preliminary data.</text>
</comment>
<dbReference type="Proteomes" id="UP000636755">
    <property type="component" value="Unassembled WGS sequence"/>
</dbReference>
<sequence length="83" mass="9485">MPYSVEIDLHGHTVESAGKVLTQRLKQLPNDVREVTVLHGFHGGTALRDMVRRYKNPKIERKILGLNQGETIFVIASYNNKER</sequence>
<evidence type="ECO:0000313" key="2">
    <source>
        <dbReference type="EMBL" id="MBC5728594.1"/>
    </source>
</evidence>
<accession>A0ABR7HM18</accession>
<name>A0ABR7HM18_9FIRM</name>
<feature type="domain" description="Smr" evidence="1">
    <location>
        <begin position="7"/>
        <end position="56"/>
    </location>
</feature>
<dbReference type="SUPFAM" id="SSF160443">
    <property type="entry name" value="SMR domain-like"/>
    <property type="match status" value="1"/>
</dbReference>
<proteinExistence type="predicted"/>
<reference evidence="2 3" key="1">
    <citation type="submission" date="2020-08" db="EMBL/GenBank/DDBJ databases">
        <title>Genome public.</title>
        <authorList>
            <person name="Liu C."/>
            <person name="Sun Q."/>
        </authorList>
    </citation>
    <scope>NUCLEOTIDE SEQUENCE [LARGE SCALE GENOMIC DNA]</scope>
    <source>
        <strain evidence="2 3">NSJ-71</strain>
    </source>
</reference>
<dbReference type="Pfam" id="PF01713">
    <property type="entry name" value="Smr"/>
    <property type="match status" value="1"/>
</dbReference>